<dbReference type="KEGG" id="lum:CNR27_12630"/>
<sequence length="102" mass="11103">MAFETSAASVFLLRAQRDRVCNALAAASIQSRVAAMSMITTDVPPKPARADRGTGRSRAAFRPKTVGAAEVERVERPWWVRIAAAASPVARAQPEQDRPMLR</sequence>
<gene>
    <name evidence="2" type="ORF">CNR27_12630</name>
</gene>
<protein>
    <submittedName>
        <fullName evidence="2">Uncharacterized protein</fullName>
    </submittedName>
</protein>
<name>A0A290XG96_9GAMM</name>
<dbReference type="EMBL" id="CP023406">
    <property type="protein sequence ID" value="ATD68174.1"/>
    <property type="molecule type" value="Genomic_DNA"/>
</dbReference>
<accession>A0A290XG96</accession>
<dbReference type="RefSeq" id="WP_096299297.1">
    <property type="nucleotide sequence ID" value="NZ_CP023406.1"/>
</dbReference>
<evidence type="ECO:0000256" key="1">
    <source>
        <dbReference type="SAM" id="MobiDB-lite"/>
    </source>
</evidence>
<proteinExistence type="predicted"/>
<evidence type="ECO:0000313" key="3">
    <source>
        <dbReference type="Proteomes" id="UP000218968"/>
    </source>
</evidence>
<keyword evidence="3" id="KW-1185">Reference proteome</keyword>
<reference evidence="3" key="1">
    <citation type="submission" date="2017-09" db="EMBL/GenBank/DDBJ databases">
        <title>Luteimonas liuhanmingii sp.nov., isolated from the intestinal contents of Tibetan Plateau Pika in Yushu, Qinghai Province, China.</title>
        <authorList>
            <person name="Gui Z."/>
        </authorList>
    </citation>
    <scope>NUCLEOTIDE SEQUENCE [LARGE SCALE GENOMIC DNA]</scope>
    <source>
        <strain evidence="3">100111</strain>
    </source>
</reference>
<dbReference type="AlphaFoldDB" id="A0A290XG96"/>
<evidence type="ECO:0000313" key="2">
    <source>
        <dbReference type="EMBL" id="ATD68174.1"/>
    </source>
</evidence>
<feature type="region of interest" description="Disordered" evidence="1">
    <location>
        <begin position="40"/>
        <end position="60"/>
    </location>
</feature>
<organism evidence="2 3">
    <name type="scientific">Luteimonas chenhongjianii</name>
    <dbReference type="NCBI Taxonomy" id="2006110"/>
    <lineage>
        <taxon>Bacteria</taxon>
        <taxon>Pseudomonadati</taxon>
        <taxon>Pseudomonadota</taxon>
        <taxon>Gammaproteobacteria</taxon>
        <taxon>Lysobacterales</taxon>
        <taxon>Lysobacteraceae</taxon>
        <taxon>Luteimonas</taxon>
    </lineage>
</organism>
<dbReference type="Proteomes" id="UP000218968">
    <property type="component" value="Chromosome"/>
</dbReference>